<dbReference type="InterPro" id="IPR003661">
    <property type="entry name" value="HisK_dim/P_dom"/>
</dbReference>
<dbReference type="Proteomes" id="UP001305002">
    <property type="component" value="Chromosome"/>
</dbReference>
<dbReference type="InterPro" id="IPR003660">
    <property type="entry name" value="HAMP_dom"/>
</dbReference>
<dbReference type="Gene3D" id="3.30.565.10">
    <property type="entry name" value="Histidine kinase-like ATPase, C-terminal domain"/>
    <property type="match status" value="1"/>
</dbReference>
<dbReference type="PANTHER" id="PTHR45436">
    <property type="entry name" value="SENSOR HISTIDINE KINASE YKOH"/>
    <property type="match status" value="1"/>
</dbReference>
<reference evidence="15 16" key="2">
    <citation type="journal article" date="2024" name="Microb. Biotechnol.">
        <title>The involvement of multiple ABC transporters in daunorubicin efflux in Streptomyces coeruleorubidus.</title>
        <authorList>
            <person name="Dong J."/>
            <person name="Ning J."/>
            <person name="Tian Y."/>
            <person name="Li H."/>
            <person name="Chen H."/>
            <person name="Guan W."/>
        </authorList>
    </citation>
    <scope>NUCLEOTIDE SEQUENCE [LARGE SCALE GENOMIC DNA]</scope>
    <source>
        <strain evidence="15 16">CICC 11043</strain>
    </source>
</reference>
<evidence type="ECO:0000259" key="13">
    <source>
        <dbReference type="PROSITE" id="PS50109"/>
    </source>
</evidence>
<keyword evidence="4" id="KW-0597">Phosphoprotein</keyword>
<dbReference type="InterPro" id="IPR003594">
    <property type="entry name" value="HATPase_dom"/>
</dbReference>
<evidence type="ECO:0000256" key="10">
    <source>
        <dbReference type="ARBA" id="ARBA00023136"/>
    </source>
</evidence>
<dbReference type="Pfam" id="PF00672">
    <property type="entry name" value="HAMP"/>
    <property type="match status" value="1"/>
</dbReference>
<dbReference type="GO" id="GO:0016301">
    <property type="term" value="F:kinase activity"/>
    <property type="evidence" value="ECO:0007669"/>
    <property type="project" value="UniProtKB-KW"/>
</dbReference>
<proteinExistence type="predicted"/>
<dbReference type="SMART" id="SM00387">
    <property type="entry name" value="HATPase_c"/>
    <property type="match status" value="1"/>
</dbReference>
<feature type="transmembrane region" description="Helical" evidence="12">
    <location>
        <begin position="164"/>
        <end position="187"/>
    </location>
</feature>
<comment type="catalytic activity">
    <reaction evidence="1">
        <text>ATP + protein L-histidine = ADP + protein N-phospho-L-histidine.</text>
        <dbReference type="EC" id="2.7.13.3"/>
    </reaction>
</comment>
<dbReference type="SMART" id="SM00304">
    <property type="entry name" value="HAMP"/>
    <property type="match status" value="1"/>
</dbReference>
<dbReference type="SMART" id="SM00388">
    <property type="entry name" value="HisKA"/>
    <property type="match status" value="1"/>
</dbReference>
<dbReference type="InterPro" id="IPR036097">
    <property type="entry name" value="HisK_dim/P_sf"/>
</dbReference>
<keyword evidence="10 12" id="KW-0472">Membrane</keyword>
<dbReference type="PROSITE" id="PS50885">
    <property type="entry name" value="HAMP"/>
    <property type="match status" value="1"/>
</dbReference>
<dbReference type="EC" id="2.7.13.3" evidence="3"/>
<dbReference type="PANTHER" id="PTHR45436:SF5">
    <property type="entry name" value="SENSOR HISTIDINE KINASE TRCS"/>
    <property type="match status" value="1"/>
</dbReference>
<keyword evidence="7 15" id="KW-0418">Kinase</keyword>
<dbReference type="InterPro" id="IPR036890">
    <property type="entry name" value="HATPase_C_sf"/>
</dbReference>
<evidence type="ECO:0000256" key="6">
    <source>
        <dbReference type="ARBA" id="ARBA00022692"/>
    </source>
</evidence>
<evidence type="ECO:0000256" key="9">
    <source>
        <dbReference type="ARBA" id="ARBA00023012"/>
    </source>
</evidence>
<evidence type="ECO:0000256" key="2">
    <source>
        <dbReference type="ARBA" id="ARBA00004236"/>
    </source>
</evidence>
<evidence type="ECO:0000256" key="8">
    <source>
        <dbReference type="ARBA" id="ARBA00022989"/>
    </source>
</evidence>
<keyword evidence="5" id="KW-0808">Transferase</keyword>
<dbReference type="Pfam" id="PF00512">
    <property type="entry name" value="HisKA"/>
    <property type="match status" value="1"/>
</dbReference>
<dbReference type="Gene3D" id="6.10.340.10">
    <property type="match status" value="1"/>
</dbReference>
<reference evidence="15 16" key="1">
    <citation type="journal article" date="2021" name="J. Microbiol. Biotechnol.">
        <title>An Efficient Markerless Deletion System Suitable for the Industrial Strains of Streptomyces.</title>
        <authorList>
            <person name="Dong J."/>
            <person name="Wei J."/>
            <person name="Li H."/>
            <person name="Zhao S."/>
            <person name="Guan W."/>
        </authorList>
    </citation>
    <scope>NUCLEOTIDE SEQUENCE [LARGE SCALE GENOMIC DNA]</scope>
    <source>
        <strain evidence="15 16">CICC 11043</strain>
    </source>
</reference>
<protein>
    <recommendedName>
        <fullName evidence="3">histidine kinase</fullName>
        <ecNumber evidence="3">2.7.13.3</ecNumber>
    </recommendedName>
</protein>
<keyword evidence="9" id="KW-0902">Two-component regulatory system</keyword>
<feature type="region of interest" description="Disordered" evidence="11">
    <location>
        <begin position="470"/>
        <end position="491"/>
    </location>
</feature>
<dbReference type="InterPro" id="IPR004358">
    <property type="entry name" value="Sig_transdc_His_kin-like_C"/>
</dbReference>
<evidence type="ECO:0000313" key="15">
    <source>
        <dbReference type="EMBL" id="WOT32730.1"/>
    </source>
</evidence>
<sequence length="491" mass="52513">MTRRLLLTYLSIAVLVLLCLEIPLGFVYSQAERDRIISAAHDEAASLSAYAELSLDAGRETQNLPRRVTECARRIGGPVSVVSRDGTVIASSEPVAPEQARAMARRPEVAAALTGHGSTDVRTSSIGGVQYLSVAAPVGHETPPAAAVRVTVPTDTVHARVHQVWLLLALAGLAVLAAVAAVGFAIARWTGRPIRELEQATVQLAGGSLSDGPVTITNGPPEVRSLATAFNQTAARLEHLLASQRAFAGEASHQLKTPLAALRLRLDNLEPAVADFGRNSLAAAQTETERLARMVEGLLAMARLEEKAATREQVDVARICTERHQTWAPVFHNHGVYLHLTGEHAGPVLALPGAVEQILDNLLSNALRHSPPGTSVTLQLRHRADRRRTVPEGRAWADLHVIDEGPGMTEEQRRRAFDRFWRAPNAPKGGTGLGLALVQRLAHASGGDVALRPAPTGGLDAVVTLPCTEQLPGTDHDFSRPSPRQQQPAQI</sequence>
<dbReference type="CDD" id="cd06225">
    <property type="entry name" value="HAMP"/>
    <property type="match status" value="1"/>
</dbReference>
<keyword evidence="16" id="KW-1185">Reference proteome</keyword>
<evidence type="ECO:0000256" key="12">
    <source>
        <dbReference type="SAM" id="Phobius"/>
    </source>
</evidence>
<dbReference type="PROSITE" id="PS50109">
    <property type="entry name" value="HIS_KIN"/>
    <property type="match status" value="1"/>
</dbReference>
<dbReference type="PRINTS" id="PR00344">
    <property type="entry name" value="BCTRLSENSOR"/>
</dbReference>
<evidence type="ECO:0000256" key="5">
    <source>
        <dbReference type="ARBA" id="ARBA00022679"/>
    </source>
</evidence>
<organism evidence="15 16">
    <name type="scientific">Streptomyces coeruleorubidus</name>
    <dbReference type="NCBI Taxonomy" id="116188"/>
    <lineage>
        <taxon>Bacteria</taxon>
        <taxon>Bacillati</taxon>
        <taxon>Actinomycetota</taxon>
        <taxon>Actinomycetes</taxon>
        <taxon>Kitasatosporales</taxon>
        <taxon>Streptomycetaceae</taxon>
        <taxon>Streptomyces</taxon>
    </lineage>
</organism>
<name>A0ABZ0K503_STRC4</name>
<evidence type="ECO:0000256" key="7">
    <source>
        <dbReference type="ARBA" id="ARBA00022777"/>
    </source>
</evidence>
<feature type="domain" description="Histidine kinase" evidence="13">
    <location>
        <begin position="250"/>
        <end position="469"/>
    </location>
</feature>
<evidence type="ECO:0000256" key="4">
    <source>
        <dbReference type="ARBA" id="ARBA00022553"/>
    </source>
</evidence>
<evidence type="ECO:0000259" key="14">
    <source>
        <dbReference type="PROSITE" id="PS50885"/>
    </source>
</evidence>
<dbReference type="Pfam" id="PF02518">
    <property type="entry name" value="HATPase_c"/>
    <property type="match status" value="1"/>
</dbReference>
<evidence type="ECO:0000256" key="11">
    <source>
        <dbReference type="SAM" id="MobiDB-lite"/>
    </source>
</evidence>
<dbReference type="SUPFAM" id="SSF47384">
    <property type="entry name" value="Homodimeric domain of signal transducing histidine kinase"/>
    <property type="match status" value="1"/>
</dbReference>
<dbReference type="RefSeq" id="WP_317923213.1">
    <property type="nucleotide sequence ID" value="NZ_CP137524.1"/>
</dbReference>
<feature type="domain" description="HAMP" evidence="14">
    <location>
        <begin position="188"/>
        <end position="242"/>
    </location>
</feature>
<accession>A0ABZ0K503</accession>
<keyword evidence="6 12" id="KW-0812">Transmembrane</keyword>
<feature type="compositionally biased region" description="Low complexity" evidence="11">
    <location>
        <begin position="480"/>
        <end position="491"/>
    </location>
</feature>
<evidence type="ECO:0000313" key="16">
    <source>
        <dbReference type="Proteomes" id="UP001305002"/>
    </source>
</evidence>
<dbReference type="InterPro" id="IPR050428">
    <property type="entry name" value="TCS_sensor_his_kinase"/>
</dbReference>
<comment type="subcellular location">
    <subcellularLocation>
        <location evidence="2">Cell membrane</location>
    </subcellularLocation>
</comment>
<gene>
    <name evidence="15" type="ORF">R5U08_00590</name>
</gene>
<dbReference type="SUPFAM" id="SSF55874">
    <property type="entry name" value="ATPase domain of HSP90 chaperone/DNA topoisomerase II/histidine kinase"/>
    <property type="match status" value="1"/>
</dbReference>
<dbReference type="Gene3D" id="1.10.287.130">
    <property type="match status" value="1"/>
</dbReference>
<evidence type="ECO:0000256" key="1">
    <source>
        <dbReference type="ARBA" id="ARBA00000085"/>
    </source>
</evidence>
<dbReference type="EMBL" id="CP137524">
    <property type="protein sequence ID" value="WOT32730.1"/>
    <property type="molecule type" value="Genomic_DNA"/>
</dbReference>
<dbReference type="InterPro" id="IPR005467">
    <property type="entry name" value="His_kinase_dom"/>
</dbReference>
<dbReference type="CDD" id="cd00082">
    <property type="entry name" value="HisKA"/>
    <property type="match status" value="1"/>
</dbReference>
<evidence type="ECO:0000256" key="3">
    <source>
        <dbReference type="ARBA" id="ARBA00012438"/>
    </source>
</evidence>
<keyword evidence="8 12" id="KW-1133">Transmembrane helix</keyword>